<reference evidence="1 2" key="1">
    <citation type="journal article" date="2009" name="PLoS Genet.">
        <title>The genome of Nectria haematococca: contribution of supernumerary chromosomes to gene expansion.</title>
        <authorList>
            <person name="Coleman J.J."/>
            <person name="Rounsley S.D."/>
            <person name="Rodriguez-Carres M."/>
            <person name="Kuo A."/>
            <person name="Wasmann C.C."/>
            <person name="Grimwood J."/>
            <person name="Schmutz J."/>
            <person name="Taga M."/>
            <person name="White G.J."/>
            <person name="Zhou S."/>
            <person name="Schwartz D.C."/>
            <person name="Freitag M."/>
            <person name="Ma L.J."/>
            <person name="Danchin E.G."/>
            <person name="Henrissat B."/>
            <person name="Coutinho P.M."/>
            <person name="Nelson D.R."/>
            <person name="Straney D."/>
            <person name="Napoli C.A."/>
            <person name="Barker B.M."/>
            <person name="Gribskov M."/>
            <person name="Rep M."/>
            <person name="Kroken S."/>
            <person name="Molnar I."/>
            <person name="Rensing C."/>
            <person name="Kennell J.C."/>
            <person name="Zamora J."/>
            <person name="Farman M.L."/>
            <person name="Selker E.U."/>
            <person name="Salamov A."/>
            <person name="Shapiro H."/>
            <person name="Pangilinan J."/>
            <person name="Lindquist E."/>
            <person name="Lamers C."/>
            <person name="Grigoriev I.V."/>
            <person name="Geiser D.M."/>
            <person name="Covert S.F."/>
            <person name="Temporini E."/>
            <person name="Vanetten H.D."/>
        </authorList>
    </citation>
    <scope>NUCLEOTIDE SEQUENCE [LARGE SCALE GENOMIC DNA]</scope>
    <source>
        <strain evidence="2">ATCC MYA-4622 / CBS 123669 / FGSC 9596 / NRRL 45880 / 77-13-4</strain>
    </source>
</reference>
<name>C7ZAA9_FUSV7</name>
<dbReference type="OrthoDB" id="5129673at2759"/>
<accession>C7ZAA9</accession>
<dbReference type="AlphaFoldDB" id="C7ZAA9"/>
<evidence type="ECO:0000313" key="1">
    <source>
        <dbReference type="EMBL" id="EEU39645.1"/>
    </source>
</evidence>
<keyword evidence="2" id="KW-1185">Reference proteome</keyword>
<dbReference type="RefSeq" id="XP_003045358.1">
    <property type="nucleotide sequence ID" value="XM_003045312.1"/>
</dbReference>
<dbReference type="eggNOG" id="ENOG502SR3K">
    <property type="taxonomic scope" value="Eukaryota"/>
</dbReference>
<dbReference type="Proteomes" id="UP000005206">
    <property type="component" value="Chromosome 6"/>
</dbReference>
<proteinExistence type="predicted"/>
<evidence type="ECO:0000313" key="2">
    <source>
        <dbReference type="Proteomes" id="UP000005206"/>
    </source>
</evidence>
<dbReference type="GeneID" id="9672313"/>
<organism evidence="1 2">
    <name type="scientific">Fusarium vanettenii (strain ATCC MYA-4622 / CBS 123669 / FGSC 9596 / NRRL 45880 / 77-13-4)</name>
    <name type="common">Fusarium solani subsp. pisi</name>
    <dbReference type="NCBI Taxonomy" id="660122"/>
    <lineage>
        <taxon>Eukaryota</taxon>
        <taxon>Fungi</taxon>
        <taxon>Dikarya</taxon>
        <taxon>Ascomycota</taxon>
        <taxon>Pezizomycotina</taxon>
        <taxon>Sordariomycetes</taxon>
        <taxon>Hypocreomycetidae</taxon>
        <taxon>Hypocreales</taxon>
        <taxon>Nectriaceae</taxon>
        <taxon>Fusarium</taxon>
        <taxon>Fusarium solani species complex</taxon>
        <taxon>Fusarium vanettenii</taxon>
    </lineage>
</organism>
<dbReference type="EMBL" id="GG698912">
    <property type="protein sequence ID" value="EEU39645.1"/>
    <property type="molecule type" value="Genomic_DNA"/>
</dbReference>
<dbReference type="VEuPathDB" id="FungiDB:NECHADRAFT_101032"/>
<dbReference type="KEGG" id="nhe:NECHADRAFT_101032"/>
<dbReference type="HOGENOM" id="CLU_642647_0_0_1"/>
<sequence>MAPEQPMPPPSTTENFVPLGDKFDKAFAWTNDPKDLDIATYFGKEPSIGGSYNIKGLKPVIKERTTQEYLLQDARGNYYRWNAEFPGLAKLDPTRVRTDTPLGVALEMLRPGLKLGVNIHTYPQVPLDVICLFVFCPLRHLLPQPSLIWCLCFIAASHRYLLPMSQSDLPLPFIMEIKLPAGSESTIGDISRDVNANYRFTITNRMGNPQNYVIFAKAPEISPKPDIVNTNVVVALRGVSSDAYFSMPTDPMYALCGTSNDELRDHGITIEVEDAMKVSLGQKLPNGGLTPGTTCDVRVQDQALVFAPPSTSPDQGPLNSFCIKTSDEFTYTQSKTRNYILGLSLTSTLLHDIGPLALFMPKPSTRYSVTPTQTFYVATSDELARDPVDKDLFLRACEVDFVRLQTTEVHIVHSERGVLTAQVKPRL</sequence>
<protein>
    <submittedName>
        <fullName evidence="1">Uncharacterized protein</fullName>
    </submittedName>
</protein>
<dbReference type="InParanoid" id="C7ZAA9"/>
<gene>
    <name evidence="1" type="ORF">NECHADRAFT_101032</name>
</gene>